<comment type="caution">
    <text evidence="15">The sequence shown here is derived from an EMBL/GenBank/DDBJ whole genome shotgun (WGS) entry which is preliminary data.</text>
</comment>
<evidence type="ECO:0000256" key="5">
    <source>
        <dbReference type="ARBA" id="ARBA00022729"/>
    </source>
</evidence>
<feature type="domain" description="TonB-dependent receptor-like beta-barrel" evidence="13">
    <location>
        <begin position="433"/>
        <end position="912"/>
    </location>
</feature>
<dbReference type="SUPFAM" id="SSF56935">
    <property type="entry name" value="Porins"/>
    <property type="match status" value="1"/>
</dbReference>
<dbReference type="InterPro" id="IPR008969">
    <property type="entry name" value="CarboxyPept-like_regulatory"/>
</dbReference>
<evidence type="ECO:0000256" key="6">
    <source>
        <dbReference type="ARBA" id="ARBA00023077"/>
    </source>
</evidence>
<dbReference type="Pfam" id="PF07715">
    <property type="entry name" value="Plug"/>
    <property type="match status" value="1"/>
</dbReference>
<dbReference type="InterPro" id="IPR000531">
    <property type="entry name" value="Beta-barrel_TonB"/>
</dbReference>
<comment type="subcellular location">
    <subcellularLocation>
        <location evidence="1 10">Cell outer membrane</location>
        <topology evidence="1 10">Multi-pass membrane protein</topology>
    </subcellularLocation>
</comment>
<evidence type="ECO:0000256" key="12">
    <source>
        <dbReference type="SAM" id="SignalP"/>
    </source>
</evidence>
<dbReference type="PANTHER" id="PTHR30069">
    <property type="entry name" value="TONB-DEPENDENT OUTER MEMBRANE RECEPTOR"/>
    <property type="match status" value="1"/>
</dbReference>
<evidence type="ECO:0000313" key="15">
    <source>
        <dbReference type="EMBL" id="MEB3344891.1"/>
    </source>
</evidence>
<dbReference type="InterPro" id="IPR037066">
    <property type="entry name" value="Plug_dom_sf"/>
</dbReference>
<evidence type="ECO:0000259" key="13">
    <source>
        <dbReference type="Pfam" id="PF00593"/>
    </source>
</evidence>
<evidence type="ECO:0000256" key="4">
    <source>
        <dbReference type="ARBA" id="ARBA00022692"/>
    </source>
</evidence>
<sequence length="1070" mass="116171">MRTKFSGILTLLLAFVVQFTFAQEKTVSGTVTDDKGLPLPGVNIVVKNTATGTQTDFDGNYSIETNKGAVLTFSYVGFSTKEMVVGDGDTINIQLEAAASELEEVVVTAQGISRQKKALGYAVTTIAAESIEESPERDLARVLTGKVAGVAVTSTGGTVGSGTNIIIRGQSSINQSNQPLFIVDGVPFNSDTNDQAGFGDGGAVTSSRFLDLDPNNIVSVNVLKGLSATVLYGQLGRNGVILITTKNGSQKDVNKKFEITAIQSVSVNKIANLPDYQNTYGQGGDQVANPGFVGNWGARFDSNQLINHPYNSGRLNGVFPQFAGLQIPYEAAEDNVKDFFRDGIGTTTSINVASTQENTKFNANFGLSQEDGFIPGNEFRRVNFGIGGSAKLSNKFTVSGTGNFVLSDFKTPPIAASNALNSISVFTRTLFIPRNLDLTNLPFQDPVTGASVYYRTDQENPLWLVENSGFTQETRRFFGSNSINYAVTDNFSINYRVGLDTFTENQSFFVNKGGVSAPQYQIGYLRNTSGVNTIWDHTLSFNLNNVDLTESIGLNALVGFNPRRDVYEQTGVVNTQQIVFGFLDQNNYGTQSNADPFGTSLDFKTERNILGLYGNLEFDYEDYLYLTLSARNDWGSTVEAENRSLFYPGASVSFIPTSAFPGMRSDKLGYLKLRASYGSSAGYPNAFQTRPQLNIATASFTDNGGTPLNTNSNTATFPNPDLKPERFEEFELGIEANFFNNRISLDASAYLKTANDQIINRNLDNSTGFETTTINAGEIETEGLEIGLNITPLKSENFSWDINNVFTAYETTVVDLPDDVNQIVYSGFSNLGNAAIEGQPLGVIIGSFAVTDDEGNLLINPEDGNIIASGELGLDDQVVGDPNPDWTLTSINTFRYKDLSLSAQIEYVHGGDFYSGTIGNLLRRGVTTDTEDREGTFVIPGVLADPETGDVLRDANGNAIRNTIQQGANELYFLNFLDPTGQQIYDGSRLRVREVSLSYNVPEKFLDRTPFGSLSLTFTGNNVWYKAFNVPEGTNFDPEVLSTGVGNGQGLEFTTAPNSKRYGFSVKATF</sequence>
<keyword evidence="7 10" id="KW-0472">Membrane</keyword>
<comment type="similarity">
    <text evidence="10 11">Belongs to the TonB-dependent receptor family.</text>
</comment>
<feature type="signal peptide" evidence="12">
    <location>
        <begin position="1"/>
        <end position="22"/>
    </location>
</feature>
<dbReference type="Proteomes" id="UP001327027">
    <property type="component" value="Unassembled WGS sequence"/>
</dbReference>
<keyword evidence="9 10" id="KW-0998">Cell outer membrane</keyword>
<keyword evidence="3 10" id="KW-1134">Transmembrane beta strand</keyword>
<dbReference type="NCBIfam" id="TIGR04056">
    <property type="entry name" value="OMP_RagA_SusC"/>
    <property type="match status" value="1"/>
</dbReference>
<name>A0ABU5ZS35_9FLAO</name>
<feature type="domain" description="TonB-dependent receptor plug" evidence="14">
    <location>
        <begin position="117"/>
        <end position="240"/>
    </location>
</feature>
<protein>
    <submittedName>
        <fullName evidence="15">SusC/RagA family TonB-linked outer membrane protein</fullName>
    </submittedName>
</protein>
<evidence type="ECO:0000256" key="2">
    <source>
        <dbReference type="ARBA" id="ARBA00022448"/>
    </source>
</evidence>
<gene>
    <name evidence="15" type="ORF">U6A24_05435</name>
</gene>
<dbReference type="Gene3D" id="2.40.170.20">
    <property type="entry name" value="TonB-dependent receptor, beta-barrel domain"/>
    <property type="match status" value="1"/>
</dbReference>
<evidence type="ECO:0000259" key="14">
    <source>
        <dbReference type="Pfam" id="PF07715"/>
    </source>
</evidence>
<accession>A0ABU5ZS35</accession>
<dbReference type="InterPro" id="IPR036942">
    <property type="entry name" value="Beta-barrel_TonB_sf"/>
</dbReference>
<keyword evidence="2 10" id="KW-0813">Transport</keyword>
<dbReference type="Gene3D" id="2.170.130.10">
    <property type="entry name" value="TonB-dependent receptor, plug domain"/>
    <property type="match status" value="1"/>
</dbReference>
<dbReference type="EMBL" id="JAYKLX010000002">
    <property type="protein sequence ID" value="MEB3344891.1"/>
    <property type="molecule type" value="Genomic_DNA"/>
</dbReference>
<keyword evidence="4 10" id="KW-0812">Transmembrane</keyword>
<dbReference type="InterPro" id="IPR012910">
    <property type="entry name" value="Plug_dom"/>
</dbReference>
<dbReference type="InterPro" id="IPR023996">
    <property type="entry name" value="TonB-dep_OMP_SusC/RagA"/>
</dbReference>
<evidence type="ECO:0000256" key="7">
    <source>
        <dbReference type="ARBA" id="ARBA00023136"/>
    </source>
</evidence>
<dbReference type="RefSeq" id="WP_324178916.1">
    <property type="nucleotide sequence ID" value="NZ_BAABAW010000003.1"/>
</dbReference>
<evidence type="ECO:0000256" key="8">
    <source>
        <dbReference type="ARBA" id="ARBA00023170"/>
    </source>
</evidence>
<dbReference type="Pfam" id="PF13715">
    <property type="entry name" value="CarbopepD_reg_2"/>
    <property type="match status" value="1"/>
</dbReference>
<evidence type="ECO:0000256" key="9">
    <source>
        <dbReference type="ARBA" id="ARBA00023237"/>
    </source>
</evidence>
<feature type="chain" id="PRO_5046945006" evidence="12">
    <location>
        <begin position="23"/>
        <end position="1070"/>
    </location>
</feature>
<dbReference type="Pfam" id="PF00593">
    <property type="entry name" value="TonB_dep_Rec_b-barrel"/>
    <property type="match status" value="1"/>
</dbReference>
<dbReference type="PROSITE" id="PS52016">
    <property type="entry name" value="TONB_DEPENDENT_REC_3"/>
    <property type="match status" value="1"/>
</dbReference>
<proteinExistence type="inferred from homology"/>
<dbReference type="Gene3D" id="2.60.40.1120">
    <property type="entry name" value="Carboxypeptidase-like, regulatory domain"/>
    <property type="match status" value="1"/>
</dbReference>
<evidence type="ECO:0000256" key="3">
    <source>
        <dbReference type="ARBA" id="ARBA00022452"/>
    </source>
</evidence>
<evidence type="ECO:0000256" key="11">
    <source>
        <dbReference type="RuleBase" id="RU003357"/>
    </source>
</evidence>
<dbReference type="PANTHER" id="PTHR30069:SF29">
    <property type="entry name" value="HEMOGLOBIN AND HEMOGLOBIN-HAPTOGLOBIN-BINDING PROTEIN 1-RELATED"/>
    <property type="match status" value="1"/>
</dbReference>
<keyword evidence="8" id="KW-0675">Receptor</keyword>
<organism evidence="15 16">
    <name type="scientific">Aquimarina gracilis</name>
    <dbReference type="NCBI Taxonomy" id="874422"/>
    <lineage>
        <taxon>Bacteria</taxon>
        <taxon>Pseudomonadati</taxon>
        <taxon>Bacteroidota</taxon>
        <taxon>Flavobacteriia</taxon>
        <taxon>Flavobacteriales</taxon>
        <taxon>Flavobacteriaceae</taxon>
        <taxon>Aquimarina</taxon>
    </lineage>
</organism>
<evidence type="ECO:0000313" key="16">
    <source>
        <dbReference type="Proteomes" id="UP001327027"/>
    </source>
</evidence>
<reference evidence="15 16" key="1">
    <citation type="journal article" date="2013" name="Int. J. Syst. Evol. Microbiol.">
        <title>Aquimarina gracilis sp. nov., isolated from the gut microflora of a mussel, Mytilus coruscus, and emended description of Aquimarina spongiae.</title>
        <authorList>
            <person name="Park S.C."/>
            <person name="Choe H.N."/>
            <person name="Baik K.S."/>
            <person name="Seong C.N."/>
        </authorList>
    </citation>
    <scope>NUCLEOTIDE SEQUENCE [LARGE SCALE GENOMIC DNA]</scope>
    <source>
        <strain evidence="15 16">PSC32</strain>
    </source>
</reference>
<dbReference type="InterPro" id="IPR039426">
    <property type="entry name" value="TonB-dep_rcpt-like"/>
</dbReference>
<keyword evidence="16" id="KW-1185">Reference proteome</keyword>
<evidence type="ECO:0000256" key="1">
    <source>
        <dbReference type="ARBA" id="ARBA00004571"/>
    </source>
</evidence>
<dbReference type="SUPFAM" id="SSF49464">
    <property type="entry name" value="Carboxypeptidase regulatory domain-like"/>
    <property type="match status" value="1"/>
</dbReference>
<keyword evidence="6 11" id="KW-0798">TonB box</keyword>
<keyword evidence="5 12" id="KW-0732">Signal</keyword>
<evidence type="ECO:0000256" key="10">
    <source>
        <dbReference type="PROSITE-ProRule" id="PRU01360"/>
    </source>
</evidence>